<evidence type="ECO:0000256" key="1">
    <source>
        <dbReference type="ARBA" id="ARBA00004613"/>
    </source>
</evidence>
<dbReference type="SMART" id="SM00217">
    <property type="entry name" value="WAP"/>
    <property type="match status" value="2"/>
</dbReference>
<comment type="subunit">
    <text evidence="7">Homotrimer; disulfide-linked.</text>
</comment>
<dbReference type="GO" id="GO:0005615">
    <property type="term" value="C:extracellular space"/>
    <property type="evidence" value="ECO:0007669"/>
    <property type="project" value="TreeGrafter"/>
</dbReference>
<keyword evidence="2" id="KW-0964">Secreted</keyword>
<reference evidence="12" key="3">
    <citation type="submission" date="2025-09" db="UniProtKB">
        <authorList>
            <consortium name="Ensembl"/>
        </authorList>
    </citation>
    <scope>IDENTIFICATION</scope>
</reference>
<organism evidence="12 13">
    <name type="scientific">Myotis lucifugus</name>
    <name type="common">Little brown bat</name>
    <dbReference type="NCBI Taxonomy" id="59463"/>
    <lineage>
        <taxon>Eukaryota</taxon>
        <taxon>Metazoa</taxon>
        <taxon>Chordata</taxon>
        <taxon>Craniata</taxon>
        <taxon>Vertebrata</taxon>
        <taxon>Euteleostomi</taxon>
        <taxon>Mammalia</taxon>
        <taxon>Eutheria</taxon>
        <taxon>Laurasiatheria</taxon>
        <taxon>Chiroptera</taxon>
        <taxon>Yangochiroptera</taxon>
        <taxon>Vespertilionidae</taxon>
        <taxon>Myotis</taxon>
    </lineage>
</organism>
<sequence>MTTCRYGLLAALFLGLLLSFAAATGTGAGKAGVCPELKEELNCTQECGSDGECADNLKCCRAGCAAVCLLPNVKRPPPLQGWGERMRERGCSMETAGRLGIQRPSLFQRSTWPHLLSQPRDGVGQWEEEKPGSCPKVDLPLTPLGLCRDQCQVDSECPDQMKCCLNGCGKVSCVTPVF</sequence>
<dbReference type="InParanoid" id="G1P5X0"/>
<reference evidence="12 13" key="1">
    <citation type="journal article" date="2011" name="Nature">
        <title>A high-resolution map of human evolutionary constraint using 29 mammals.</title>
        <authorList>
            <person name="Lindblad-Toh K."/>
            <person name="Garber M."/>
            <person name="Zuk O."/>
            <person name="Lin M.F."/>
            <person name="Parker B.J."/>
            <person name="Washietl S."/>
            <person name="Kheradpour P."/>
            <person name="Ernst J."/>
            <person name="Jordan G."/>
            <person name="Mauceli E."/>
            <person name="Ward L.D."/>
            <person name="Lowe C.B."/>
            <person name="Holloway A.K."/>
            <person name="Clamp M."/>
            <person name="Gnerre S."/>
            <person name="Alfoldi J."/>
            <person name="Beal K."/>
            <person name="Chang J."/>
            <person name="Clawson H."/>
            <person name="Cuff J."/>
            <person name="Di Palma F."/>
            <person name="Fitzgerald S."/>
            <person name="Flicek P."/>
            <person name="Guttman M."/>
            <person name="Hubisz M.J."/>
            <person name="Jaffe D.B."/>
            <person name="Jungreis I."/>
            <person name="Kent W.J."/>
            <person name="Kostka D."/>
            <person name="Lara M."/>
            <person name="Martins A.L."/>
            <person name="Massingham T."/>
            <person name="Moltke I."/>
            <person name="Raney B.J."/>
            <person name="Rasmussen M.D."/>
            <person name="Robinson J."/>
            <person name="Stark A."/>
            <person name="Vilella A.J."/>
            <person name="Wen J."/>
            <person name="Xie X."/>
            <person name="Zody M.C."/>
            <person name="Baldwin J."/>
            <person name="Bloom T."/>
            <person name="Chin C.W."/>
            <person name="Heiman D."/>
            <person name="Nicol R."/>
            <person name="Nusbaum C."/>
            <person name="Young S."/>
            <person name="Wilkinson J."/>
            <person name="Worley K.C."/>
            <person name="Kovar C.L."/>
            <person name="Muzny D.M."/>
            <person name="Gibbs R.A."/>
            <person name="Cree A."/>
            <person name="Dihn H.H."/>
            <person name="Fowler G."/>
            <person name="Jhangiani S."/>
            <person name="Joshi V."/>
            <person name="Lee S."/>
            <person name="Lewis L.R."/>
            <person name="Nazareth L.V."/>
            <person name="Okwuonu G."/>
            <person name="Santibanez J."/>
            <person name="Warren W.C."/>
            <person name="Mardis E.R."/>
            <person name="Weinstock G.M."/>
            <person name="Wilson R.K."/>
            <person name="Delehaunty K."/>
            <person name="Dooling D."/>
            <person name="Fronik C."/>
            <person name="Fulton L."/>
            <person name="Fulton B."/>
            <person name="Graves T."/>
            <person name="Minx P."/>
            <person name="Sodergren E."/>
            <person name="Birney E."/>
            <person name="Margulies E.H."/>
            <person name="Herrero J."/>
            <person name="Green E.D."/>
            <person name="Haussler D."/>
            <person name="Siepel A."/>
            <person name="Goldman N."/>
            <person name="Pollard K.S."/>
            <person name="Pedersen J.S."/>
            <person name="Lander E.S."/>
            <person name="Kellis M."/>
        </authorList>
    </citation>
    <scope>NUCLEOTIDE SEQUENCE [LARGE SCALE GENOMIC DNA]</scope>
</reference>
<feature type="signal peptide" evidence="10">
    <location>
        <begin position="1"/>
        <end position="23"/>
    </location>
</feature>
<dbReference type="Gene3D" id="4.10.75.10">
    <property type="entry name" value="Elafin-like"/>
    <property type="match status" value="2"/>
</dbReference>
<dbReference type="GO" id="GO:0045087">
    <property type="term" value="P:innate immune response"/>
    <property type="evidence" value="ECO:0007669"/>
    <property type="project" value="TreeGrafter"/>
</dbReference>
<evidence type="ECO:0000313" key="13">
    <source>
        <dbReference type="Proteomes" id="UP000001074"/>
    </source>
</evidence>
<keyword evidence="3" id="KW-0646">Protease inhibitor</keyword>
<dbReference type="STRING" id="59463.ENSMLUP00000005428"/>
<keyword evidence="13" id="KW-1185">Reference proteome</keyword>
<evidence type="ECO:0000256" key="9">
    <source>
        <dbReference type="ARBA" id="ARBA00043261"/>
    </source>
</evidence>
<dbReference type="FunFam" id="4.10.75.10:FF:000001">
    <property type="entry name" value="Anosmin 1"/>
    <property type="match status" value="1"/>
</dbReference>
<dbReference type="GeneTree" id="ENSGT00730000111410"/>
<dbReference type="InterPro" id="IPR050514">
    <property type="entry name" value="WAP_four-disulfide_core"/>
</dbReference>
<dbReference type="eggNOG" id="ENOG502SA8J">
    <property type="taxonomic scope" value="Eukaryota"/>
</dbReference>
<keyword evidence="9" id="KW-0062">Aspartic protease inhibitor</keyword>
<dbReference type="PANTHER" id="PTHR19441">
    <property type="entry name" value="WHEY ACDIC PROTEIN WAP"/>
    <property type="match status" value="1"/>
</dbReference>
<evidence type="ECO:0000256" key="10">
    <source>
        <dbReference type="SAM" id="SignalP"/>
    </source>
</evidence>
<keyword evidence="4 10" id="KW-0732">Signal</keyword>
<feature type="domain" description="WAP" evidence="11">
    <location>
        <begin position="27"/>
        <end position="72"/>
    </location>
</feature>
<dbReference type="Pfam" id="PF00095">
    <property type="entry name" value="WAP"/>
    <property type="match status" value="2"/>
</dbReference>
<feature type="domain" description="WAP" evidence="11">
    <location>
        <begin position="127"/>
        <end position="177"/>
    </location>
</feature>
<evidence type="ECO:0000256" key="7">
    <source>
        <dbReference type="ARBA" id="ARBA00038536"/>
    </source>
</evidence>
<proteinExistence type="predicted"/>
<evidence type="ECO:0000256" key="8">
    <source>
        <dbReference type="ARBA" id="ARBA00040032"/>
    </source>
</evidence>
<dbReference type="EMBL" id="AAPE02023341">
    <property type="status" value="NOT_ANNOTATED_CDS"/>
    <property type="molecule type" value="Genomic_DNA"/>
</dbReference>
<keyword evidence="5" id="KW-0677">Repeat</keyword>
<evidence type="ECO:0000256" key="6">
    <source>
        <dbReference type="ARBA" id="ARBA00023157"/>
    </source>
</evidence>
<evidence type="ECO:0000313" key="12">
    <source>
        <dbReference type="Ensembl" id="ENSMLUP00000005428.2"/>
    </source>
</evidence>
<dbReference type="GO" id="GO:0019828">
    <property type="term" value="F:aspartic-type endopeptidase inhibitor activity"/>
    <property type="evidence" value="ECO:0007669"/>
    <property type="project" value="UniProtKB-KW"/>
</dbReference>
<dbReference type="OMA" id="FCGRSCY"/>
<dbReference type="Proteomes" id="UP000001074">
    <property type="component" value="Unassembled WGS sequence"/>
</dbReference>
<reference evidence="12" key="2">
    <citation type="submission" date="2025-08" db="UniProtKB">
        <authorList>
            <consortium name="Ensembl"/>
        </authorList>
    </citation>
    <scope>IDENTIFICATION</scope>
</reference>
<feature type="chain" id="PRO_5003417652" description="WAP four-disulfide core domain protein 2" evidence="10">
    <location>
        <begin position="24"/>
        <end position="178"/>
    </location>
</feature>
<dbReference type="PANTHER" id="PTHR19441:SF34">
    <property type="entry name" value="WAP FOUR-DISULFIDE CORE DOMAIN PROTEIN 2"/>
    <property type="match status" value="1"/>
</dbReference>
<keyword evidence="6" id="KW-1015">Disulfide bond</keyword>
<evidence type="ECO:0000256" key="5">
    <source>
        <dbReference type="ARBA" id="ARBA00022737"/>
    </source>
</evidence>
<dbReference type="InterPro" id="IPR008197">
    <property type="entry name" value="WAP_dom"/>
</dbReference>
<accession>G1P5X0</accession>
<dbReference type="AlphaFoldDB" id="G1P5X0"/>
<protein>
    <recommendedName>
        <fullName evidence="8">WAP four-disulfide core domain protein 2</fullName>
    </recommendedName>
</protein>
<dbReference type="CDD" id="cd00199">
    <property type="entry name" value="WAP"/>
    <property type="match status" value="1"/>
</dbReference>
<dbReference type="Ensembl" id="ENSMLUT00000005940.2">
    <property type="protein sequence ID" value="ENSMLUP00000005428.2"/>
    <property type="gene ID" value="ENSMLUG00000005941.2"/>
</dbReference>
<evidence type="ECO:0000256" key="4">
    <source>
        <dbReference type="ARBA" id="ARBA00022729"/>
    </source>
</evidence>
<dbReference type="GO" id="GO:0019731">
    <property type="term" value="P:antibacterial humoral response"/>
    <property type="evidence" value="ECO:0007669"/>
    <property type="project" value="TreeGrafter"/>
</dbReference>
<evidence type="ECO:0000256" key="3">
    <source>
        <dbReference type="ARBA" id="ARBA00022690"/>
    </source>
</evidence>
<evidence type="ECO:0000259" key="11">
    <source>
        <dbReference type="PROSITE" id="PS51390"/>
    </source>
</evidence>
<dbReference type="PROSITE" id="PS51390">
    <property type="entry name" value="WAP"/>
    <property type="match status" value="2"/>
</dbReference>
<dbReference type="SUPFAM" id="SSF57256">
    <property type="entry name" value="Elafin-like"/>
    <property type="match status" value="2"/>
</dbReference>
<dbReference type="GO" id="GO:0004867">
    <property type="term" value="F:serine-type endopeptidase inhibitor activity"/>
    <property type="evidence" value="ECO:0007669"/>
    <property type="project" value="TreeGrafter"/>
</dbReference>
<evidence type="ECO:0000256" key="2">
    <source>
        <dbReference type="ARBA" id="ARBA00022525"/>
    </source>
</evidence>
<dbReference type="InterPro" id="IPR036645">
    <property type="entry name" value="Elafin-like_sf"/>
</dbReference>
<dbReference type="HOGENOM" id="CLU_105901_3_0_1"/>
<name>G1P5X0_MYOLU</name>
<comment type="subcellular location">
    <subcellularLocation>
        <location evidence="1">Secreted</location>
    </subcellularLocation>
</comment>